<keyword evidence="1" id="KW-1133">Transmembrane helix</keyword>
<dbReference type="PANTHER" id="PTHR37309:SF1">
    <property type="entry name" value="SLR0284 PROTEIN"/>
    <property type="match status" value="1"/>
</dbReference>
<dbReference type="PANTHER" id="PTHR37309">
    <property type="entry name" value="SLR0284 PROTEIN"/>
    <property type="match status" value="1"/>
</dbReference>
<protein>
    <recommendedName>
        <fullName evidence="4">Phage holin family protein</fullName>
    </recommendedName>
</protein>
<evidence type="ECO:0000313" key="2">
    <source>
        <dbReference type="EMBL" id="KKR89213.1"/>
    </source>
</evidence>
<feature type="transmembrane region" description="Helical" evidence="1">
    <location>
        <begin position="7"/>
        <end position="25"/>
    </location>
</feature>
<name>A0A0G0UKA5_9BACT</name>
<keyword evidence="1" id="KW-0472">Membrane</keyword>
<feature type="transmembrane region" description="Helical" evidence="1">
    <location>
        <begin position="60"/>
        <end position="84"/>
    </location>
</feature>
<proteinExistence type="predicted"/>
<dbReference type="AlphaFoldDB" id="A0A0G0UKA5"/>
<dbReference type="InterPro" id="IPR007165">
    <property type="entry name" value="Phage_holin_4_2"/>
</dbReference>
<accession>A0A0G0UKA5</accession>
<evidence type="ECO:0000256" key="1">
    <source>
        <dbReference type="SAM" id="Phobius"/>
    </source>
</evidence>
<reference evidence="2 3" key="1">
    <citation type="journal article" date="2015" name="Nature">
        <title>rRNA introns, odd ribosomes, and small enigmatic genomes across a large radiation of phyla.</title>
        <authorList>
            <person name="Brown C.T."/>
            <person name="Hug L.A."/>
            <person name="Thomas B.C."/>
            <person name="Sharon I."/>
            <person name="Castelle C.J."/>
            <person name="Singh A."/>
            <person name="Wilkins M.J."/>
            <person name="Williams K.H."/>
            <person name="Banfield J.F."/>
        </authorList>
    </citation>
    <scope>NUCLEOTIDE SEQUENCE [LARGE SCALE GENOMIC DNA]</scope>
</reference>
<dbReference type="Pfam" id="PF04020">
    <property type="entry name" value="Phage_holin_4_2"/>
    <property type="match status" value="1"/>
</dbReference>
<evidence type="ECO:0000313" key="3">
    <source>
        <dbReference type="Proteomes" id="UP000033918"/>
    </source>
</evidence>
<feature type="transmembrane region" description="Helical" evidence="1">
    <location>
        <begin position="96"/>
        <end position="117"/>
    </location>
</feature>
<comment type="caution">
    <text evidence="2">The sequence shown here is derived from an EMBL/GenBank/DDBJ whole genome shotgun (WGS) entry which is preliminary data.</text>
</comment>
<feature type="transmembrane region" description="Helical" evidence="1">
    <location>
        <begin position="31"/>
        <end position="53"/>
    </location>
</feature>
<gene>
    <name evidence="2" type="ORF">UU38_C0001G0115</name>
</gene>
<keyword evidence="1" id="KW-0812">Transmembrane</keyword>
<dbReference type="Proteomes" id="UP000033918">
    <property type="component" value="Unassembled WGS sequence"/>
</dbReference>
<sequence>MRLIFKLIFLFLSNFLSLWLAAYFIKGFEITAGFLSVQFLTTVVIFTAINIFIKPVLKLIFSPFIIVTLGAGLIFINAAILYFLDFYSESVKINGILSLLYATLIISAVHLISDFLAKRFHK</sequence>
<evidence type="ECO:0008006" key="4">
    <source>
        <dbReference type="Google" id="ProtNLM"/>
    </source>
</evidence>
<dbReference type="EMBL" id="LCAK01000001">
    <property type="protein sequence ID" value="KKR89213.1"/>
    <property type="molecule type" value="Genomic_DNA"/>
</dbReference>
<organism evidence="2 3">
    <name type="scientific">Candidatus Wolfebacteria bacterium GW2011_GWB1_41_12</name>
    <dbReference type="NCBI Taxonomy" id="1619006"/>
    <lineage>
        <taxon>Bacteria</taxon>
        <taxon>Candidatus Wolfeibacteriota</taxon>
    </lineage>
</organism>